<comment type="caution">
    <text evidence="3">The sequence shown here is derived from an EMBL/GenBank/DDBJ whole genome shotgun (WGS) entry which is preliminary data.</text>
</comment>
<dbReference type="InterPro" id="IPR001466">
    <property type="entry name" value="Beta-lactam-related"/>
</dbReference>
<proteinExistence type="predicted"/>
<feature type="signal peptide" evidence="1">
    <location>
        <begin position="1"/>
        <end position="19"/>
    </location>
</feature>
<gene>
    <name evidence="3" type="ORF">J7S20_15985</name>
</gene>
<accession>A0A8T4IJE8</accession>
<dbReference type="InterPro" id="IPR050789">
    <property type="entry name" value="Diverse_Enzym_Activities"/>
</dbReference>
<evidence type="ECO:0000313" key="4">
    <source>
        <dbReference type="Proteomes" id="UP000676996"/>
    </source>
</evidence>
<organism evidence="3 4">
    <name type="scientific">Stakelama marina</name>
    <dbReference type="NCBI Taxonomy" id="2826939"/>
    <lineage>
        <taxon>Bacteria</taxon>
        <taxon>Pseudomonadati</taxon>
        <taxon>Pseudomonadota</taxon>
        <taxon>Alphaproteobacteria</taxon>
        <taxon>Sphingomonadales</taxon>
        <taxon>Sphingomonadaceae</taxon>
        <taxon>Stakelama</taxon>
    </lineage>
</organism>
<evidence type="ECO:0000259" key="2">
    <source>
        <dbReference type="Pfam" id="PF00144"/>
    </source>
</evidence>
<keyword evidence="4" id="KW-1185">Reference proteome</keyword>
<feature type="chain" id="PRO_5035782271" evidence="1">
    <location>
        <begin position="20"/>
        <end position="377"/>
    </location>
</feature>
<dbReference type="RefSeq" id="WP_284055255.1">
    <property type="nucleotide sequence ID" value="NZ_JAGRQC010000007.1"/>
</dbReference>
<dbReference type="Pfam" id="PF00144">
    <property type="entry name" value="Beta-lactamase"/>
    <property type="match status" value="1"/>
</dbReference>
<dbReference type="AlphaFoldDB" id="A0A8T4IJE8"/>
<dbReference type="Proteomes" id="UP000676996">
    <property type="component" value="Unassembled WGS sequence"/>
</dbReference>
<dbReference type="EMBL" id="JAGRQC010000007">
    <property type="protein sequence ID" value="MBR0554004.1"/>
    <property type="molecule type" value="Genomic_DNA"/>
</dbReference>
<name>A0A8T4IJE8_9SPHN</name>
<reference evidence="3" key="1">
    <citation type="submission" date="2021-04" db="EMBL/GenBank/DDBJ databases">
        <title>Ouciella asimina sp. nov., isolated from the surface seawater in the hydrothermal field of Okinawa Trough.</title>
        <authorList>
            <person name="Shuang W."/>
        </authorList>
    </citation>
    <scope>NUCLEOTIDE SEQUENCE</scope>
    <source>
        <strain evidence="3">LXI357</strain>
    </source>
</reference>
<dbReference type="GO" id="GO:0016787">
    <property type="term" value="F:hydrolase activity"/>
    <property type="evidence" value="ECO:0007669"/>
    <property type="project" value="UniProtKB-KW"/>
</dbReference>
<evidence type="ECO:0000313" key="3">
    <source>
        <dbReference type="EMBL" id="MBR0554004.1"/>
    </source>
</evidence>
<dbReference type="PANTHER" id="PTHR43283:SF7">
    <property type="entry name" value="BETA-LACTAMASE-RELATED DOMAIN-CONTAINING PROTEIN"/>
    <property type="match status" value="1"/>
</dbReference>
<evidence type="ECO:0000256" key="1">
    <source>
        <dbReference type="SAM" id="SignalP"/>
    </source>
</evidence>
<protein>
    <submittedName>
        <fullName evidence="3">Serine hydrolase</fullName>
    </submittedName>
</protein>
<dbReference type="Gene3D" id="3.40.710.10">
    <property type="entry name" value="DD-peptidase/beta-lactamase superfamily"/>
    <property type="match status" value="1"/>
</dbReference>
<dbReference type="SUPFAM" id="SSF56601">
    <property type="entry name" value="beta-lactamase/transpeptidase-like"/>
    <property type="match status" value="1"/>
</dbReference>
<keyword evidence="3" id="KW-0378">Hydrolase</keyword>
<dbReference type="PANTHER" id="PTHR43283">
    <property type="entry name" value="BETA-LACTAMASE-RELATED"/>
    <property type="match status" value="1"/>
</dbReference>
<sequence length="377" mass="40162">MSRKHLAWLAPIAAMFLVAADAPKPAVPEPFRTGACPDAPVAGALPPLKSLFTDHPETRAELLLIDGCTAVKAYEPGYSDANRLISWSMAKTVTAMLVGELVSDGKLQLDAPAPVAEWQKPGDPRAKITLRNLLNMASGLRHTEIGNPIEKSDTNQVLFVSGTQDMAARAIGQPLEYAPGTHFEYSSLTTIILSEIITRTLTDSTDPRVRAKAYRDFAQERLFGPAGVKSAFLEFDGAGTQIGGSLIYMTLPDWGRMGSVLLDGKAPDGTQIVDPAWLAFMKTPSKAYAGYGGQTWLNTRTPEGVEPGLFDRKGPASAAGMKGHLGQFVFVGHGTGRDGKEHDVVLVRLGHTDEGKLGSVIATLGDAMDAILPAGDQ</sequence>
<feature type="domain" description="Beta-lactamase-related" evidence="2">
    <location>
        <begin position="87"/>
        <end position="331"/>
    </location>
</feature>
<keyword evidence="1" id="KW-0732">Signal</keyword>
<dbReference type="InterPro" id="IPR012338">
    <property type="entry name" value="Beta-lactam/transpept-like"/>
</dbReference>